<evidence type="ECO:0000256" key="2">
    <source>
        <dbReference type="ARBA" id="ARBA00022679"/>
    </source>
</evidence>
<evidence type="ECO:0000256" key="1">
    <source>
        <dbReference type="ARBA" id="ARBA00022603"/>
    </source>
</evidence>
<evidence type="ECO:0008006" key="6">
    <source>
        <dbReference type="Google" id="ProtNLM"/>
    </source>
</evidence>
<evidence type="ECO:0000256" key="3">
    <source>
        <dbReference type="SAM" id="MobiDB-lite"/>
    </source>
</evidence>
<reference evidence="4 5" key="1">
    <citation type="submission" date="2018-11" db="EMBL/GenBank/DDBJ databases">
        <title>Micromonospora sp. PPF5-17, a new actinomycetes isolated from a hot spring soil.</title>
        <authorList>
            <person name="Thawai C."/>
        </authorList>
    </citation>
    <scope>NUCLEOTIDE SEQUENCE [LARGE SCALE GENOMIC DNA]</scope>
    <source>
        <strain evidence="4 5">PPF5-17</strain>
    </source>
</reference>
<organism evidence="4 5">
    <name type="scientific">Micromonospora solifontis</name>
    <dbReference type="NCBI Taxonomy" id="2487138"/>
    <lineage>
        <taxon>Bacteria</taxon>
        <taxon>Bacillati</taxon>
        <taxon>Actinomycetota</taxon>
        <taxon>Actinomycetes</taxon>
        <taxon>Micromonosporales</taxon>
        <taxon>Micromonosporaceae</taxon>
        <taxon>Micromonospora</taxon>
    </lineage>
</organism>
<keyword evidence="2" id="KW-0808">Transferase</keyword>
<comment type="caution">
    <text evidence="4">The sequence shown here is derived from an EMBL/GenBank/DDBJ whole genome shotgun (WGS) entry which is preliminary data.</text>
</comment>
<dbReference type="PANTHER" id="PTHR43619">
    <property type="entry name" value="S-ADENOSYL-L-METHIONINE-DEPENDENT METHYLTRANSFERASE YKTD-RELATED"/>
    <property type="match status" value="1"/>
</dbReference>
<keyword evidence="5" id="KW-1185">Reference proteome</keyword>
<dbReference type="InterPro" id="IPR029063">
    <property type="entry name" value="SAM-dependent_MTases_sf"/>
</dbReference>
<proteinExistence type="predicted"/>
<accession>A0ABX9WHG2</accession>
<dbReference type="EMBL" id="RJLN01000033">
    <property type="protein sequence ID" value="RNL98581.1"/>
    <property type="molecule type" value="Genomic_DNA"/>
</dbReference>
<evidence type="ECO:0000313" key="4">
    <source>
        <dbReference type="EMBL" id="RNL98581.1"/>
    </source>
</evidence>
<keyword evidence="1" id="KW-0489">Methyltransferase</keyword>
<feature type="compositionally biased region" description="Basic and acidic residues" evidence="3">
    <location>
        <begin position="1"/>
        <end position="11"/>
    </location>
</feature>
<feature type="region of interest" description="Disordered" evidence="3">
    <location>
        <begin position="1"/>
        <end position="20"/>
    </location>
</feature>
<name>A0ABX9WHG2_9ACTN</name>
<sequence length="307" mass="33733">MPGRYGRDRSAPGEPSPGRAAAGLRPIAGSWFYVDVRNDVGLTAYLVNESRARREDLAADPLAREWISDEDRGAVRDLWDEFAGSVYPHDDLVVSLRGRVILDTLTRALQQRGDTVLVVCGAGFSSYPWLLPFAAAMEVDLPDIVAAKRRRAAELRAAGILDQREVEHVAADLNDAAERHRLLDRIRRFAVGRPIAYVAEGLVFYLPDEHARAVVGLGAAAQPQTVTMVSYWPLAAADHPVLAAQRRWFRKRSVPEDASYLTTDDLAAAVGAPVRNHSTEDLQRRYLGEVVVPETGLIPEHMAVAGI</sequence>
<gene>
    <name evidence="4" type="ORF">EFE23_13855</name>
</gene>
<dbReference type="InterPro" id="IPR007213">
    <property type="entry name" value="Ppm1/Ppm2/Tcmp"/>
</dbReference>
<dbReference type="Pfam" id="PF04072">
    <property type="entry name" value="LCM"/>
    <property type="match status" value="1"/>
</dbReference>
<dbReference type="PANTHER" id="PTHR43619:SF2">
    <property type="entry name" value="S-ADENOSYL-L-METHIONINE-DEPENDENT METHYLTRANSFERASES SUPERFAMILY PROTEIN"/>
    <property type="match status" value="1"/>
</dbReference>
<evidence type="ECO:0000313" key="5">
    <source>
        <dbReference type="Proteomes" id="UP000280698"/>
    </source>
</evidence>
<protein>
    <recommendedName>
        <fullName evidence="6">Leucine carboxyl methyltransferase</fullName>
    </recommendedName>
</protein>
<dbReference type="SUPFAM" id="SSF53335">
    <property type="entry name" value="S-adenosyl-L-methionine-dependent methyltransferases"/>
    <property type="match status" value="1"/>
</dbReference>
<dbReference type="Gene3D" id="3.40.50.150">
    <property type="entry name" value="Vaccinia Virus protein VP39"/>
    <property type="match status" value="1"/>
</dbReference>
<dbReference type="Proteomes" id="UP000280698">
    <property type="component" value="Unassembled WGS sequence"/>
</dbReference>